<proteinExistence type="predicted"/>
<organism evidence="1 2">
    <name type="scientific">Pseudomonas orientalis</name>
    <dbReference type="NCBI Taxonomy" id="76758"/>
    <lineage>
        <taxon>Bacteria</taxon>
        <taxon>Pseudomonadati</taxon>
        <taxon>Pseudomonadota</taxon>
        <taxon>Gammaproteobacteria</taxon>
        <taxon>Pseudomonadales</taxon>
        <taxon>Pseudomonadaceae</taxon>
        <taxon>Pseudomonas</taxon>
    </lineage>
</organism>
<evidence type="ECO:0000313" key="1">
    <source>
        <dbReference type="EMBL" id="RZI32349.1"/>
    </source>
</evidence>
<dbReference type="EMBL" id="SGFE01000011">
    <property type="protein sequence ID" value="RZI32349.1"/>
    <property type="molecule type" value="Genomic_DNA"/>
</dbReference>
<sequence length="69" mass="7888">MRLCISLFKRATKYRHFALLDIHGRCIAFMSCEGVPSPGDWVEVEAVNLAWLNKTLPELERQAANNRTV</sequence>
<reference evidence="1 2" key="1">
    <citation type="submission" date="2019-02" db="EMBL/GenBank/DDBJ databases">
        <title>Pseudomonas spp from wheat grain.</title>
        <authorList>
            <person name="Cho G.-S."/>
            <person name="Franz C.M.A.P."/>
        </authorList>
    </citation>
    <scope>NUCLEOTIDE SEQUENCE [LARGE SCALE GENOMIC DNA]</scope>
    <source>
        <strain evidence="1 2">133NRW</strain>
    </source>
</reference>
<protein>
    <submittedName>
        <fullName evidence="1">Uncharacterized protein</fullName>
    </submittedName>
</protein>
<dbReference type="AlphaFoldDB" id="A0A4Q7D729"/>
<gene>
    <name evidence="1" type="ORF">EUX57_07425</name>
</gene>
<evidence type="ECO:0000313" key="2">
    <source>
        <dbReference type="Proteomes" id="UP000293369"/>
    </source>
</evidence>
<name>A0A4Q7D729_9PSED</name>
<dbReference type="Proteomes" id="UP000293369">
    <property type="component" value="Unassembled WGS sequence"/>
</dbReference>
<dbReference type="RefSeq" id="WP_083203298.1">
    <property type="nucleotide sequence ID" value="NZ_CAXAOR010000022.1"/>
</dbReference>
<accession>A0A4Q7D729</accession>
<comment type="caution">
    <text evidence="1">The sequence shown here is derived from an EMBL/GenBank/DDBJ whole genome shotgun (WGS) entry which is preliminary data.</text>
</comment>